<evidence type="ECO:0008006" key="5">
    <source>
        <dbReference type="Google" id="ProtNLM"/>
    </source>
</evidence>
<evidence type="ECO:0000259" key="1">
    <source>
        <dbReference type="Pfam" id="PF24088"/>
    </source>
</evidence>
<accession>A0ABM7KVI5</accession>
<feature type="domain" description="DUF7373" evidence="2">
    <location>
        <begin position="265"/>
        <end position="401"/>
    </location>
</feature>
<keyword evidence="4" id="KW-1185">Reference proteome</keyword>
<evidence type="ECO:0000313" key="3">
    <source>
        <dbReference type="EMBL" id="BBZ15162.1"/>
    </source>
</evidence>
<dbReference type="EMBL" id="AP022607">
    <property type="protein sequence ID" value="BBZ15162.1"/>
    <property type="molecule type" value="Genomic_DNA"/>
</dbReference>
<dbReference type="InterPro" id="IPR055797">
    <property type="entry name" value="DUF7373"/>
</dbReference>
<keyword evidence="3" id="KW-0614">Plasmid</keyword>
<dbReference type="InterPro" id="IPR056463">
    <property type="entry name" value="DUF7373_C"/>
</dbReference>
<dbReference type="Proteomes" id="UP000467379">
    <property type="component" value="Plasmid pJCM12687"/>
</dbReference>
<sequence length="403" mass="42590">MLVGCGGTVAGQALMAPASDDANVALMDTGVYPTAAGHPIGTAGDDQVMQGILEAHRLADFVVGPWQVKDFLKRRPNLDSAIRTGPIATAADVHETLDRPFSDIAASHGFIAGFSSMRVASPAGGAEQGLTNAVLRFPDAASAAAAGAEMAASNPTVPGDSPHEPTTIRGYQEAIATRYTRGGIPIVESFTPYGPYVLYQSAYSTADRRADTAQSFVVASLTLQKPLIDQFIPTDPARLGSLPKDPSGRILAATLAGEGAPIPSLNAGVWRPAGWLHFEADPLQAAAALRTAGVDYVSQRSATVYQTRNAEAAERVVNHIGTELTHVAGVEPLNDHVPGLPEAQCYQRIAGALPPTAPGSWLWIQWHFKCVARADRYAYTVFSDTEKDAMQQTSAQYRMLAGK</sequence>
<evidence type="ECO:0000313" key="4">
    <source>
        <dbReference type="Proteomes" id="UP000467379"/>
    </source>
</evidence>
<geneLocation type="plasmid" evidence="3 4">
    <name>pJCM12687</name>
</geneLocation>
<feature type="domain" description="DUF7373" evidence="1">
    <location>
        <begin position="48"/>
        <end position="243"/>
    </location>
</feature>
<proteinExistence type="predicted"/>
<evidence type="ECO:0000259" key="2">
    <source>
        <dbReference type="Pfam" id="PF24092"/>
    </source>
</evidence>
<gene>
    <name evidence="3" type="ORF">MBRA_53570</name>
</gene>
<organism evidence="3 4">
    <name type="scientific">Mycobacterium branderi</name>
    <dbReference type="NCBI Taxonomy" id="43348"/>
    <lineage>
        <taxon>Bacteria</taxon>
        <taxon>Bacillati</taxon>
        <taxon>Actinomycetota</taxon>
        <taxon>Actinomycetes</taxon>
        <taxon>Mycobacteriales</taxon>
        <taxon>Mycobacteriaceae</taxon>
        <taxon>Mycobacterium</taxon>
    </lineage>
</organism>
<dbReference type="Pfam" id="PF24092">
    <property type="entry name" value="DUF7373_C"/>
    <property type="match status" value="1"/>
</dbReference>
<name>A0ABM7KVI5_9MYCO</name>
<protein>
    <recommendedName>
        <fullName evidence="5">ABC transporter substrate-binding protein</fullName>
    </recommendedName>
</protein>
<reference evidence="3 4" key="1">
    <citation type="journal article" date="2019" name="Emerg. Microbes Infect.">
        <title>Comprehensive subspecies identification of 175 nontuberculous mycobacteria species based on 7547 genomic profiles.</title>
        <authorList>
            <person name="Matsumoto Y."/>
            <person name="Kinjo T."/>
            <person name="Motooka D."/>
            <person name="Nabeya D."/>
            <person name="Jung N."/>
            <person name="Uechi K."/>
            <person name="Horii T."/>
            <person name="Iida T."/>
            <person name="Fujita J."/>
            <person name="Nakamura S."/>
        </authorList>
    </citation>
    <scope>NUCLEOTIDE SEQUENCE [LARGE SCALE GENOMIC DNA]</scope>
    <source>
        <strain evidence="3 4">JCM 12687</strain>
        <plasmid evidence="3">pJCM12687</plasmid>
    </source>
</reference>
<dbReference type="Pfam" id="PF24088">
    <property type="entry name" value="DUF7373"/>
    <property type="match status" value="1"/>
</dbReference>